<dbReference type="InterPro" id="IPR045076">
    <property type="entry name" value="MutS"/>
</dbReference>
<feature type="domain" description="DNA mismatch repair proteins mutS family" evidence="6">
    <location>
        <begin position="424"/>
        <end position="595"/>
    </location>
</feature>
<feature type="transmembrane region" description="Helical" evidence="5">
    <location>
        <begin position="214"/>
        <end position="232"/>
    </location>
</feature>
<keyword evidence="5" id="KW-0472">Membrane</keyword>
<dbReference type="GO" id="GO:0140664">
    <property type="term" value="F:ATP-dependent DNA damage sensor activity"/>
    <property type="evidence" value="ECO:0007669"/>
    <property type="project" value="InterPro"/>
</dbReference>
<accession>A0A8T4H7D3</accession>
<evidence type="ECO:0000256" key="5">
    <source>
        <dbReference type="SAM" id="Phobius"/>
    </source>
</evidence>
<dbReference type="Gene3D" id="3.40.50.300">
    <property type="entry name" value="P-loop containing nucleotide triphosphate hydrolases"/>
    <property type="match status" value="1"/>
</dbReference>
<keyword evidence="8" id="KW-1185">Reference proteome</keyword>
<dbReference type="GO" id="GO:0005524">
    <property type="term" value="F:ATP binding"/>
    <property type="evidence" value="ECO:0007669"/>
    <property type="project" value="UniProtKB-KW"/>
</dbReference>
<keyword evidence="1" id="KW-0547">Nucleotide-binding</keyword>
<dbReference type="InterPro" id="IPR000432">
    <property type="entry name" value="DNA_mismatch_repair_MutS_C"/>
</dbReference>
<gene>
    <name evidence="7" type="ORF">J5U18_01575</name>
</gene>
<evidence type="ECO:0000256" key="2">
    <source>
        <dbReference type="ARBA" id="ARBA00022840"/>
    </source>
</evidence>
<dbReference type="GO" id="GO:0006298">
    <property type="term" value="P:mismatch repair"/>
    <property type="evidence" value="ECO:0007669"/>
    <property type="project" value="InterPro"/>
</dbReference>
<evidence type="ECO:0000256" key="3">
    <source>
        <dbReference type="ARBA" id="ARBA00023125"/>
    </source>
</evidence>
<evidence type="ECO:0000313" key="7">
    <source>
        <dbReference type="EMBL" id="MBP3942263.1"/>
    </source>
</evidence>
<dbReference type="GO" id="GO:0030983">
    <property type="term" value="F:mismatched DNA binding"/>
    <property type="evidence" value="ECO:0007669"/>
    <property type="project" value="InterPro"/>
</dbReference>
<keyword evidence="5" id="KW-1133">Transmembrane helix</keyword>
<dbReference type="InterPro" id="IPR027417">
    <property type="entry name" value="P-loop_NTPase"/>
</dbReference>
<feature type="transmembrane region" description="Helical" evidence="5">
    <location>
        <begin position="29"/>
        <end position="45"/>
    </location>
</feature>
<reference evidence="7" key="1">
    <citation type="submission" date="2021-03" db="EMBL/GenBank/DDBJ databases">
        <authorList>
            <person name="Lu T."/>
            <person name="Wang Q."/>
            <person name="Han X."/>
        </authorList>
    </citation>
    <scope>NUCLEOTIDE SEQUENCE</scope>
    <source>
        <strain evidence="7">WQ 2009</strain>
    </source>
</reference>
<keyword evidence="3" id="KW-0238">DNA-binding</keyword>
<feature type="transmembrane region" description="Helical" evidence="5">
    <location>
        <begin position="51"/>
        <end position="70"/>
    </location>
</feature>
<dbReference type="SMART" id="SM00534">
    <property type="entry name" value="MUTSac"/>
    <property type="match status" value="1"/>
</dbReference>
<dbReference type="RefSeq" id="WP_353545749.1">
    <property type="nucleotide sequence ID" value="NZ_JAGKSB010000002.1"/>
</dbReference>
<dbReference type="PANTHER" id="PTHR11361">
    <property type="entry name" value="DNA MISMATCH REPAIR PROTEIN MUTS FAMILY MEMBER"/>
    <property type="match status" value="1"/>
</dbReference>
<dbReference type="SUPFAM" id="SSF52540">
    <property type="entry name" value="P-loop containing nucleoside triphosphate hydrolases"/>
    <property type="match status" value="1"/>
</dbReference>
<keyword evidence="2" id="KW-0067">ATP-binding</keyword>
<evidence type="ECO:0000313" key="8">
    <source>
        <dbReference type="Proteomes" id="UP000679691"/>
    </source>
</evidence>
<evidence type="ECO:0000256" key="4">
    <source>
        <dbReference type="SAM" id="Coils"/>
    </source>
</evidence>
<name>A0A8T4H7D3_9SPHI</name>
<dbReference type="Pfam" id="PF00488">
    <property type="entry name" value="MutS_V"/>
    <property type="match status" value="1"/>
</dbReference>
<dbReference type="PANTHER" id="PTHR11361:SF99">
    <property type="entry name" value="DNA MISMATCH REPAIR PROTEIN"/>
    <property type="match status" value="1"/>
</dbReference>
<evidence type="ECO:0000259" key="6">
    <source>
        <dbReference type="SMART" id="SM00534"/>
    </source>
</evidence>
<keyword evidence="4" id="KW-0175">Coiled coil</keyword>
<dbReference type="EMBL" id="JAGKSB010000002">
    <property type="protein sequence ID" value="MBP3942263.1"/>
    <property type="molecule type" value="Genomic_DNA"/>
</dbReference>
<dbReference type="Proteomes" id="UP000679691">
    <property type="component" value="Unassembled WGS sequence"/>
</dbReference>
<evidence type="ECO:0000256" key="1">
    <source>
        <dbReference type="ARBA" id="ARBA00022741"/>
    </source>
</evidence>
<dbReference type="GO" id="GO:0005829">
    <property type="term" value="C:cytosol"/>
    <property type="evidence" value="ECO:0007669"/>
    <property type="project" value="TreeGrafter"/>
</dbReference>
<dbReference type="AlphaFoldDB" id="A0A8T4H7D3"/>
<keyword evidence="5" id="KW-0812">Transmembrane</keyword>
<organism evidence="7 8">
    <name type="scientific">Rhinopithecimicrobium faecis</name>
    <dbReference type="NCBI Taxonomy" id="2820698"/>
    <lineage>
        <taxon>Bacteria</taxon>
        <taxon>Pseudomonadati</taxon>
        <taxon>Bacteroidota</taxon>
        <taxon>Sphingobacteriia</taxon>
        <taxon>Sphingobacteriales</taxon>
        <taxon>Sphingobacteriaceae</taxon>
        <taxon>Rhinopithecimicrobium</taxon>
    </lineage>
</organism>
<protein>
    <submittedName>
        <fullName evidence="7">DNA mismatch repair protein MutS</fullName>
    </submittedName>
</protein>
<feature type="coiled-coil region" evidence="4">
    <location>
        <begin position="4"/>
        <end position="31"/>
    </location>
</feature>
<sequence>MQTNTVYQDHVAQAEQQIQRLTKQINNNSLARLAVIIGGGALLFQCIQQGSIVFVVAVALAIILLFIYLINRQAKLELRRSEVEAFLRVNRNELSLAAGQANIYSDGTQFMDGSHAYTSDLDVFGSYSIFAQVNRAATLMGVQVLSAWFTGAATKKEVESRQQASEELATDLSWAQKFQAALLFNLGQKIPVKSFLANYFKDASFSFGNTFMRIYCWVGPGLLFGGIVYSIFVANSMGWVILLGLVHLLWAMSQGGKVAVFSSKIDKIGQIIDSYANAIALLESRTFTAAQNQALIQRLAVTKEGILLSTAFKSLANLINKLDARNNMLVGSLLNIFLLWDFRQVMAIAKWKEDYQENILEALDVIAEFEALLSLATYRRNHPTWVHPELLDDPLTAGIEAADLGHPLLAAENMVVNSYTSSGHTIALITGSNMAGKSTFLRTVGINAVLAYAGAVVCAQRFRLPIYKLISYMRIKDDLKESTSTFKAELDRMRFILQTVEHEEASFFLIDEMLRGTNSVDKYLGSRAIIKKLIQQHGKGMVATHDLQLASLAEEYPTAVRNYHFDIQVSEGEMKFDYLLKQGECKVFNASMLLKGIGIDVDNA</sequence>
<proteinExistence type="predicted"/>
<comment type="caution">
    <text evidence="7">The sequence shown here is derived from an EMBL/GenBank/DDBJ whole genome shotgun (WGS) entry which is preliminary data.</text>
</comment>